<dbReference type="AlphaFoldDB" id="A0A9D5K824"/>
<evidence type="ECO:0000313" key="1">
    <source>
        <dbReference type="EMBL" id="MBD3363977.1"/>
    </source>
</evidence>
<accession>A0A9D5K824</accession>
<comment type="caution">
    <text evidence="1">The sequence shown here is derived from an EMBL/GenBank/DDBJ whole genome shotgun (WGS) entry which is preliminary data.</text>
</comment>
<dbReference type="Proteomes" id="UP000630660">
    <property type="component" value="Unassembled WGS sequence"/>
</dbReference>
<gene>
    <name evidence="1" type="ORF">GF359_02050</name>
</gene>
<evidence type="ECO:0000313" key="2">
    <source>
        <dbReference type="Proteomes" id="UP000630660"/>
    </source>
</evidence>
<protein>
    <submittedName>
        <fullName evidence="1">Uncharacterized protein</fullName>
    </submittedName>
</protein>
<proteinExistence type="predicted"/>
<dbReference type="EMBL" id="WJKJ01000062">
    <property type="protein sequence ID" value="MBD3363977.1"/>
    <property type="molecule type" value="Genomic_DNA"/>
</dbReference>
<name>A0A9D5K824_UNCW3</name>
<organism evidence="1 2">
    <name type="scientific">candidate division WOR-3 bacterium</name>
    <dbReference type="NCBI Taxonomy" id="2052148"/>
    <lineage>
        <taxon>Bacteria</taxon>
        <taxon>Bacteria division WOR-3</taxon>
    </lineage>
</organism>
<sequence length="194" mass="22068">MRYVSLMGLAAVLLLSCGMSEEEFKGKIGRDVAELCLQDYTAGFNYIMTNGQINGSEPEPKRIPELIDTYKENVFKSEDKIGQYQLINDAVNEYPRNRQTQAATILIRSAAYSSAYGQYLALHMYQSLGDSASALSVEDTFRRDFMRTFFMPKVFDKIYASAVPDSNSLDPEEAFSQELLTDYSKWYMGWLAEE</sequence>
<reference evidence="1" key="1">
    <citation type="submission" date="2019-11" db="EMBL/GenBank/DDBJ databases">
        <title>Microbial mats filling the niche in hypersaline microbial mats.</title>
        <authorList>
            <person name="Wong H.L."/>
            <person name="Macleod F.I."/>
            <person name="White R.A. III"/>
            <person name="Burns B.P."/>
        </authorList>
    </citation>
    <scope>NUCLEOTIDE SEQUENCE</scope>
    <source>
        <strain evidence="1">Bin_327</strain>
    </source>
</reference>
<dbReference type="PROSITE" id="PS51257">
    <property type="entry name" value="PROKAR_LIPOPROTEIN"/>
    <property type="match status" value="1"/>
</dbReference>